<dbReference type="RefSeq" id="WP_133473905.1">
    <property type="nucleotide sequence ID" value="NZ_SNWP01000010.1"/>
</dbReference>
<keyword evidence="3" id="KW-1185">Reference proteome</keyword>
<dbReference type="EMBL" id="SNWP01000010">
    <property type="protein sequence ID" value="TDO29307.1"/>
    <property type="molecule type" value="Genomic_DNA"/>
</dbReference>
<name>A0A4R6J301_9BACT</name>
<reference evidence="2 3" key="1">
    <citation type="submission" date="2019-03" db="EMBL/GenBank/DDBJ databases">
        <title>Genomic Encyclopedia of Archaeal and Bacterial Type Strains, Phase II (KMG-II): from individual species to whole genera.</title>
        <authorList>
            <person name="Goeker M."/>
        </authorList>
    </citation>
    <scope>NUCLEOTIDE SEQUENCE [LARGE SCALE GENOMIC DNA]</scope>
    <source>
        <strain evidence="2 3">DSM 28323</strain>
    </source>
</reference>
<evidence type="ECO:0000313" key="3">
    <source>
        <dbReference type="Proteomes" id="UP000295741"/>
    </source>
</evidence>
<protein>
    <recommendedName>
        <fullName evidence="4">Secreted protein</fullName>
    </recommendedName>
</protein>
<feature type="chain" id="PRO_5020648020" description="Secreted protein" evidence="1">
    <location>
        <begin position="22"/>
        <end position="75"/>
    </location>
</feature>
<comment type="caution">
    <text evidence="2">The sequence shown here is derived from an EMBL/GenBank/DDBJ whole genome shotgun (WGS) entry which is preliminary data.</text>
</comment>
<organism evidence="2 3">
    <name type="scientific">Sediminibacterium goheungense</name>
    <dbReference type="NCBI Taxonomy" id="1086393"/>
    <lineage>
        <taxon>Bacteria</taxon>
        <taxon>Pseudomonadati</taxon>
        <taxon>Bacteroidota</taxon>
        <taxon>Chitinophagia</taxon>
        <taxon>Chitinophagales</taxon>
        <taxon>Chitinophagaceae</taxon>
        <taxon>Sediminibacterium</taxon>
    </lineage>
</organism>
<accession>A0A4R6J301</accession>
<feature type="signal peptide" evidence="1">
    <location>
        <begin position="1"/>
        <end position="21"/>
    </location>
</feature>
<gene>
    <name evidence="2" type="ORF">BC659_1396</name>
</gene>
<evidence type="ECO:0008006" key="4">
    <source>
        <dbReference type="Google" id="ProtNLM"/>
    </source>
</evidence>
<keyword evidence="1" id="KW-0732">Signal</keyword>
<sequence>MKAALQNMVLYLLCLASVVLAAPHQSTLCSRPSNTGRAVNFSIPQPSERPVFTQAKEGIRSDASLLEGSVRFELW</sequence>
<evidence type="ECO:0000256" key="1">
    <source>
        <dbReference type="SAM" id="SignalP"/>
    </source>
</evidence>
<dbReference type="AlphaFoldDB" id="A0A4R6J301"/>
<proteinExistence type="predicted"/>
<dbReference type="Proteomes" id="UP000295741">
    <property type="component" value="Unassembled WGS sequence"/>
</dbReference>
<evidence type="ECO:0000313" key="2">
    <source>
        <dbReference type="EMBL" id="TDO29307.1"/>
    </source>
</evidence>